<name>A0A7W5K546_9GAMM</name>
<dbReference type="AlphaFoldDB" id="A0A7W5K546"/>
<protein>
    <recommendedName>
        <fullName evidence="1">DUF7489 domain-containing protein</fullName>
    </recommendedName>
</protein>
<dbReference type="EMBL" id="JACHZF010000024">
    <property type="protein sequence ID" value="MBB3332112.1"/>
    <property type="molecule type" value="Genomic_DNA"/>
</dbReference>
<comment type="caution">
    <text evidence="2">The sequence shown here is derived from an EMBL/GenBank/DDBJ whole genome shotgun (WGS) entry which is preliminary data.</text>
</comment>
<dbReference type="RefSeq" id="WP_183333374.1">
    <property type="nucleotide sequence ID" value="NZ_JACHZF010000024.1"/>
</dbReference>
<dbReference type="Proteomes" id="UP000553442">
    <property type="component" value="Unassembled WGS sequence"/>
</dbReference>
<dbReference type="Pfam" id="PF24315">
    <property type="entry name" value="DUF7489"/>
    <property type="match status" value="1"/>
</dbReference>
<evidence type="ECO:0000313" key="2">
    <source>
        <dbReference type="EMBL" id="MBB3332112.1"/>
    </source>
</evidence>
<sequence length="135" mass="15930">MEKVPRTLRRILLLVALALPVVAWQLWLAPARETRQAWSGTLIETTRSPRLLRLGEPGTHRRPNDYHHEWHVELDGGGVREVRVPHRLWHHGEPGLPVVKRRGERWPEIDTDEYRDQQRRNREGTRRVLEVLTGQ</sequence>
<dbReference type="InterPro" id="IPR055912">
    <property type="entry name" value="DUF7489"/>
</dbReference>
<evidence type="ECO:0000259" key="1">
    <source>
        <dbReference type="Pfam" id="PF24315"/>
    </source>
</evidence>
<accession>A0A7W5K546</accession>
<reference evidence="2 3" key="1">
    <citation type="submission" date="2020-08" db="EMBL/GenBank/DDBJ databases">
        <title>Genomic Encyclopedia of Archaeal and Bacterial Type Strains, Phase II (KMG-II): from individual species to whole genera.</title>
        <authorList>
            <person name="Goeker M."/>
        </authorList>
    </citation>
    <scope>NUCLEOTIDE SEQUENCE [LARGE SCALE GENOMIC DNA]</scope>
    <source>
        <strain evidence="2 3">5AG</strain>
    </source>
</reference>
<keyword evidence="3" id="KW-1185">Reference proteome</keyword>
<feature type="domain" description="DUF7489" evidence="1">
    <location>
        <begin position="35"/>
        <end position="108"/>
    </location>
</feature>
<proteinExistence type="predicted"/>
<evidence type="ECO:0000313" key="3">
    <source>
        <dbReference type="Proteomes" id="UP000553442"/>
    </source>
</evidence>
<organism evidence="2 3">
    <name type="scientific">Halomonas campaniensis</name>
    <dbReference type="NCBI Taxonomy" id="213554"/>
    <lineage>
        <taxon>Bacteria</taxon>
        <taxon>Pseudomonadati</taxon>
        <taxon>Pseudomonadota</taxon>
        <taxon>Gammaproteobacteria</taxon>
        <taxon>Oceanospirillales</taxon>
        <taxon>Halomonadaceae</taxon>
        <taxon>Halomonas</taxon>
    </lineage>
</organism>
<gene>
    <name evidence="2" type="ORF">BDK63_003006</name>
</gene>